<sequence length="257" mass="27905">MRRKGRESSQAPSKFTFTNIFRHFRAKFNNLLQMPLIMPPPRRTAPGVPPPRSQPASSARPPSISSDVFQSWSSSSGCLSLTVTVGNSQENSWAQSKPAIIRVSNYEMLLSDGSIEVLRNADGQVVITSNSPASNDPGPVAQNPEAQPPSPTSDSDGSQVSLTEIIDTGAIRPLAYYAYPSTPPGAPMRPQRSPRRTRRVAVRAHLRRETSSEPSSPSPLPRAPAPPPYSPGGYWTSTTEEISIMEEIVDENGILMI</sequence>
<name>A0AAD9AL00_9PEZI</name>
<feature type="compositionally biased region" description="Basic residues" evidence="1">
    <location>
        <begin position="192"/>
        <end position="206"/>
    </location>
</feature>
<dbReference type="Proteomes" id="UP001243330">
    <property type="component" value="Unassembled WGS sequence"/>
</dbReference>
<feature type="compositionally biased region" description="Pro residues" evidence="1">
    <location>
        <begin position="37"/>
        <end position="53"/>
    </location>
</feature>
<evidence type="ECO:0000256" key="1">
    <source>
        <dbReference type="SAM" id="MobiDB-lite"/>
    </source>
</evidence>
<feature type="compositionally biased region" description="Pro residues" evidence="1">
    <location>
        <begin position="216"/>
        <end position="230"/>
    </location>
</feature>
<accession>A0AAD9AL00</accession>
<comment type="caution">
    <text evidence="2">The sequence shown here is derived from an EMBL/GenBank/DDBJ whole genome shotgun (WGS) entry which is preliminary data.</text>
</comment>
<gene>
    <name evidence="2" type="ORF">CCHR01_07875</name>
</gene>
<organism evidence="2 3">
    <name type="scientific">Colletotrichum chrysophilum</name>
    <dbReference type="NCBI Taxonomy" id="1836956"/>
    <lineage>
        <taxon>Eukaryota</taxon>
        <taxon>Fungi</taxon>
        <taxon>Dikarya</taxon>
        <taxon>Ascomycota</taxon>
        <taxon>Pezizomycotina</taxon>
        <taxon>Sordariomycetes</taxon>
        <taxon>Hypocreomycetidae</taxon>
        <taxon>Glomerellales</taxon>
        <taxon>Glomerellaceae</taxon>
        <taxon>Colletotrichum</taxon>
        <taxon>Colletotrichum gloeosporioides species complex</taxon>
    </lineage>
</organism>
<keyword evidence="3" id="KW-1185">Reference proteome</keyword>
<proteinExistence type="predicted"/>
<feature type="region of interest" description="Disordered" evidence="1">
    <location>
        <begin position="177"/>
        <end position="237"/>
    </location>
</feature>
<feature type="region of interest" description="Disordered" evidence="1">
    <location>
        <begin position="127"/>
        <end position="159"/>
    </location>
</feature>
<evidence type="ECO:0000313" key="2">
    <source>
        <dbReference type="EMBL" id="KAK1849504.1"/>
    </source>
</evidence>
<feature type="region of interest" description="Disordered" evidence="1">
    <location>
        <begin position="36"/>
        <end position="68"/>
    </location>
</feature>
<evidence type="ECO:0000313" key="3">
    <source>
        <dbReference type="Proteomes" id="UP001243330"/>
    </source>
</evidence>
<dbReference type="AlphaFoldDB" id="A0AAD9AL00"/>
<reference evidence="2" key="1">
    <citation type="submission" date="2023-01" db="EMBL/GenBank/DDBJ databases">
        <title>Colletotrichum chrysophilum M932 genome sequence.</title>
        <authorList>
            <person name="Baroncelli R."/>
        </authorList>
    </citation>
    <scope>NUCLEOTIDE SEQUENCE</scope>
    <source>
        <strain evidence="2">M932</strain>
    </source>
</reference>
<dbReference type="EMBL" id="JAQOWY010000142">
    <property type="protein sequence ID" value="KAK1849504.1"/>
    <property type="molecule type" value="Genomic_DNA"/>
</dbReference>
<protein>
    <submittedName>
        <fullName evidence="2">Uncharacterized protein</fullName>
    </submittedName>
</protein>
<feature type="compositionally biased region" description="Low complexity" evidence="1">
    <location>
        <begin position="54"/>
        <end position="68"/>
    </location>
</feature>